<organism evidence="1">
    <name type="scientific">Zea mays</name>
    <name type="common">Maize</name>
    <dbReference type="NCBI Taxonomy" id="4577"/>
    <lineage>
        <taxon>Eukaryota</taxon>
        <taxon>Viridiplantae</taxon>
        <taxon>Streptophyta</taxon>
        <taxon>Embryophyta</taxon>
        <taxon>Tracheophyta</taxon>
        <taxon>Spermatophyta</taxon>
        <taxon>Magnoliopsida</taxon>
        <taxon>Liliopsida</taxon>
        <taxon>Poales</taxon>
        <taxon>Poaceae</taxon>
        <taxon>PACMAD clade</taxon>
        <taxon>Panicoideae</taxon>
        <taxon>Andropogonodae</taxon>
        <taxon>Andropogoneae</taxon>
        <taxon>Tripsacinae</taxon>
        <taxon>Zea</taxon>
    </lineage>
</organism>
<reference evidence="1" key="1">
    <citation type="submission" date="2015-12" db="EMBL/GenBank/DDBJ databases">
        <title>Update maize B73 reference genome by single molecule sequencing technologies.</title>
        <authorList>
            <consortium name="Maize Genome Sequencing Project"/>
            <person name="Ware D."/>
        </authorList>
    </citation>
    <scope>NUCLEOTIDE SEQUENCE</scope>
    <source>
        <tissue evidence="1">Seedling</tissue>
    </source>
</reference>
<sequence length="181" mass="19837">MDEPVRPTSGGDRVRRTAARHGLAQLGLGVPPPPLVMLDQGLVLVAPYPCLPSSRGSWGAGARVGSLSDSSLYAPRRARPWSPRRHRPHLVSVAARARLNRLTVDNEPSKSEAVLLRQALSGIQFSWDLQLHRGHWVAALRLSRVSSLMTCILELFPAWYTMRYVPPGPSLLMGVIHGSTN</sequence>
<dbReference type="EMBL" id="CM000784">
    <property type="protein sequence ID" value="AQK98672.1"/>
    <property type="molecule type" value="Genomic_DNA"/>
</dbReference>
<proteinExistence type="predicted"/>
<protein>
    <submittedName>
        <fullName evidence="1">Stearoyl-acyl-carrier-protein desaturase2</fullName>
    </submittedName>
</protein>
<dbReference type="AlphaFoldDB" id="A0A1D6G645"/>
<evidence type="ECO:0000313" key="1">
    <source>
        <dbReference type="EMBL" id="AQK98672.1"/>
    </source>
</evidence>
<gene>
    <name evidence="1" type="ORF">ZEAMMB73_Zm00001d012033</name>
</gene>
<name>A0A1D6G645_MAIZE</name>
<accession>A0A1D6G645</accession>